<dbReference type="Gene3D" id="3.30.1330.60">
    <property type="entry name" value="OmpA-like domain"/>
    <property type="match status" value="1"/>
</dbReference>
<dbReference type="PROSITE" id="PS51257">
    <property type="entry name" value="PROKAR_LIPOPROTEIN"/>
    <property type="match status" value="1"/>
</dbReference>
<dbReference type="Pfam" id="PF00691">
    <property type="entry name" value="OmpA"/>
    <property type="match status" value="1"/>
</dbReference>
<keyword evidence="3" id="KW-0449">Lipoprotein</keyword>
<dbReference type="PANTHER" id="PTHR30329">
    <property type="entry name" value="STATOR ELEMENT OF FLAGELLAR MOTOR COMPLEX"/>
    <property type="match status" value="1"/>
</dbReference>
<dbReference type="RefSeq" id="WP_187672537.1">
    <property type="nucleotide sequence ID" value="NZ_CAJFCI010000071.1"/>
</dbReference>
<dbReference type="PROSITE" id="PS51123">
    <property type="entry name" value="OMPA_2"/>
    <property type="match status" value="1"/>
</dbReference>
<dbReference type="InterPro" id="IPR050330">
    <property type="entry name" value="Bact_OuterMem_StrucFunc"/>
</dbReference>
<accession>A0A7U7EQB6</accession>
<keyword evidence="4" id="KW-1185">Reference proteome</keyword>
<dbReference type="SUPFAM" id="SSF103088">
    <property type="entry name" value="OmpA-like"/>
    <property type="match status" value="1"/>
</dbReference>
<dbReference type="EMBL" id="CAJFCI010000071">
    <property type="protein sequence ID" value="CAD5109232.1"/>
    <property type="molecule type" value="Genomic_DNA"/>
</dbReference>
<evidence type="ECO:0000259" key="2">
    <source>
        <dbReference type="PROSITE" id="PS51123"/>
    </source>
</evidence>
<proteinExistence type="predicted"/>
<evidence type="ECO:0000313" key="4">
    <source>
        <dbReference type="Proteomes" id="UP000583387"/>
    </source>
</evidence>
<evidence type="ECO:0000256" key="1">
    <source>
        <dbReference type="PROSITE-ProRule" id="PRU00473"/>
    </source>
</evidence>
<dbReference type="Proteomes" id="UP000583387">
    <property type="component" value="Unassembled WGS sequence"/>
</dbReference>
<name>A0A7U7EQB6_9GAMM</name>
<gene>
    <name evidence="3" type="primary">pal_4</name>
    <name evidence="3" type="ORF">PSEWESI4_03528</name>
</gene>
<dbReference type="InterPro" id="IPR006665">
    <property type="entry name" value="OmpA-like"/>
</dbReference>
<dbReference type="PANTHER" id="PTHR30329:SF20">
    <property type="entry name" value="EXPORTED PROTEIN"/>
    <property type="match status" value="1"/>
</dbReference>
<organism evidence="3 4">
    <name type="scientific">Zestomonas carbonaria</name>
    <dbReference type="NCBI Taxonomy" id="2762745"/>
    <lineage>
        <taxon>Bacteria</taxon>
        <taxon>Pseudomonadati</taxon>
        <taxon>Pseudomonadota</taxon>
        <taxon>Gammaproteobacteria</taxon>
        <taxon>Pseudomonadales</taxon>
        <taxon>Pseudomonadaceae</taxon>
        <taxon>Zestomonas</taxon>
    </lineage>
</organism>
<dbReference type="CDD" id="cd07185">
    <property type="entry name" value="OmpA_C-like"/>
    <property type="match status" value="1"/>
</dbReference>
<protein>
    <submittedName>
        <fullName evidence="3">Peptidoglycan-associated lipoprotein</fullName>
    </submittedName>
</protein>
<dbReference type="InterPro" id="IPR036737">
    <property type="entry name" value="OmpA-like_sf"/>
</dbReference>
<evidence type="ECO:0000313" key="3">
    <source>
        <dbReference type="EMBL" id="CAD5109232.1"/>
    </source>
</evidence>
<comment type="caution">
    <text evidence="3">The sequence shown here is derived from an EMBL/GenBank/DDBJ whole genome shotgun (WGS) entry which is preliminary data.</text>
</comment>
<keyword evidence="1" id="KW-0472">Membrane</keyword>
<feature type="domain" description="OmpA-like" evidence="2">
    <location>
        <begin position="68"/>
        <end position="186"/>
    </location>
</feature>
<reference evidence="3 4" key="1">
    <citation type="submission" date="2020-08" db="EMBL/GenBank/DDBJ databases">
        <authorList>
            <person name="Criscuolo A."/>
        </authorList>
    </citation>
    <scope>NUCLEOTIDE SEQUENCE [LARGE SCALE GENOMIC DNA]</scope>
    <source>
        <strain evidence="3">CIP111764</strain>
    </source>
</reference>
<sequence length="211" mass="22895">MRTLLLKTATLVFCMTAAGCSILNLEKKTDEVVDTKIDRAATTAWLDIYEPRLREGLQGSKFEVKRHDTVLVVTAPVDSSFNPDRPGMLMPSVLGPITKVAKLVEGDPQTAVLVLGHADSSGEDQLNRKLSHERAVAVASIFRLSGLRGDRLMLKGMGSDMPRAANDSKEGRSLNRRVEVVLTPQHTLVALLAQYSRPAPPQPALAASQSE</sequence>
<dbReference type="GO" id="GO:0016020">
    <property type="term" value="C:membrane"/>
    <property type="evidence" value="ECO:0007669"/>
    <property type="project" value="UniProtKB-UniRule"/>
</dbReference>
<dbReference type="AlphaFoldDB" id="A0A7U7EQB6"/>